<dbReference type="Pfam" id="PF17667">
    <property type="entry name" value="Pkinase_fungal"/>
    <property type="match status" value="1"/>
</dbReference>
<gene>
    <name evidence="8" type="ORF">HD556DRAFT_1437417</name>
</gene>
<dbReference type="GO" id="GO:0006271">
    <property type="term" value="P:DNA strand elongation involved in DNA replication"/>
    <property type="evidence" value="ECO:0007669"/>
    <property type="project" value="UniProtKB-ARBA"/>
</dbReference>
<feature type="transmembrane region" description="Helical" evidence="6">
    <location>
        <begin position="1278"/>
        <end position="1305"/>
    </location>
</feature>
<dbReference type="InterPro" id="IPR027417">
    <property type="entry name" value="P-loop_NTPase"/>
</dbReference>
<dbReference type="GO" id="GO:0005663">
    <property type="term" value="C:DNA replication factor C complex"/>
    <property type="evidence" value="ECO:0007669"/>
    <property type="project" value="InterPro"/>
</dbReference>
<name>A0A9P7DV11_9AGAM</name>
<dbReference type="SMART" id="SM00292">
    <property type="entry name" value="BRCT"/>
    <property type="match status" value="1"/>
</dbReference>
<feature type="compositionally biased region" description="Basic and acidic residues" evidence="5">
    <location>
        <begin position="924"/>
        <end position="958"/>
    </location>
</feature>
<evidence type="ECO:0000256" key="6">
    <source>
        <dbReference type="SAM" id="Phobius"/>
    </source>
</evidence>
<dbReference type="Proteomes" id="UP000719766">
    <property type="component" value="Unassembled WGS sequence"/>
</dbReference>
<keyword evidence="6" id="KW-0472">Membrane</keyword>
<dbReference type="InterPro" id="IPR013725">
    <property type="entry name" value="DNA_replication_fac_RFC1_C"/>
</dbReference>
<reference evidence="8" key="1">
    <citation type="journal article" date="2020" name="New Phytol.">
        <title>Comparative genomics reveals dynamic genome evolution in host specialist ectomycorrhizal fungi.</title>
        <authorList>
            <person name="Lofgren L.A."/>
            <person name="Nguyen N.H."/>
            <person name="Vilgalys R."/>
            <person name="Ruytinx J."/>
            <person name="Liao H.L."/>
            <person name="Branco S."/>
            <person name="Kuo A."/>
            <person name="LaButti K."/>
            <person name="Lipzen A."/>
            <person name="Andreopoulos W."/>
            <person name="Pangilinan J."/>
            <person name="Riley R."/>
            <person name="Hundley H."/>
            <person name="Na H."/>
            <person name="Barry K."/>
            <person name="Grigoriev I.V."/>
            <person name="Stajich J.E."/>
            <person name="Kennedy P.G."/>
        </authorList>
    </citation>
    <scope>NUCLEOTIDE SEQUENCE</scope>
    <source>
        <strain evidence="8">S12</strain>
    </source>
</reference>
<keyword evidence="2" id="KW-0235">DNA replication</keyword>
<keyword evidence="3" id="KW-0547">Nucleotide-binding</keyword>
<accession>A0A9P7DV11</accession>
<dbReference type="SUPFAM" id="SSF52540">
    <property type="entry name" value="P-loop containing nucleoside triphosphate hydrolases"/>
    <property type="match status" value="1"/>
</dbReference>
<dbReference type="PROSITE" id="PS50172">
    <property type="entry name" value="BRCT"/>
    <property type="match status" value="1"/>
</dbReference>
<keyword evidence="6" id="KW-0812">Transmembrane</keyword>
<sequence>MHKSAPLAVGSGAISKYISTIGLKVNDIHPWIRSEVENCVECPVDEMLQELLYRCVDRSNPLPDKPTLLIDCLKAVLPICNSGKEARAIKKNLGAVSKKRVEEKMYKPFIQASNVALNRLSKLHVPGLVCSKAHDDEKIQFHRNNPKHQGETSTCKPDIVIVSHASAKKVRKRLGQAYEDEVLEKPTNQLRWTDVRSTVEFICKGPRTGISKPPATYAVKAYDVPEAKRYMKYPRQTKVTAEQTGSIPSSGAAMCSGQTLYARGHSKQSEPLNNKKRGSSQSLDGHRSKRFKVDEQELPELTLQNGLYTAELFAAHIARQSVITYVVKNDMIYLWYFDRQGAIQCSGINFVQDLPRFMVLLLSIQRMPFVEWGYNQVFEPEHEPLGEILVPDKDIGEVDLAFNLKSDDCTTHFGVRGRATTIFPVRSEKLSALVPKLAHHNPYNPTNELVVKLYWPEEERESEGEILQKVYEVAKEDKEGKVKYHVPEMVWSHKFEDTSTANIRRALGLKDAERGRRILYIIVFRKLEPITNLSGKQFLTAWWHTVVCHYALWGNKVYHRDISPSNLMVYKTSDDQYIGVLNDFDLSLTQDSPLGQELMGTAPFMANELLTEKAMEGQVEHLYQHDAESFIWVLTWVCLRYHEGHLLHKGRPLDEWLKVNPIQCRKEKGDFLFTGRHKAQPSPSHNHSWKVARSCLDTLIHQHMVLRSIPLAKDVVFETWLENKIQRVDGTPQNKSLKRKNTVVISSDEEDEPVVPKKKVAVAANCVNIDFKSYRTEGSRVNIYLESNYIDKQDQDGRKGTSVKSKKSKDDEFVVDFYEEESREESEDNYEDEEDIKHEKKAFVFTGELSSFSRDEAIDLAKRFGGHVVGQPSSKTSFVVLGDNAGPSKLNPIKKHQLKTLSEDEFLNLIATCQGPGGPSGGELDDKTKKKMAKEQETIEQATKELERREKQASKDADESGSSKTDVSNQLWTTRYAPQSLKEICGNTGQVDKLQQWLHDCSDSLKCGFKKPGRDAMNVYRAVTITGPPGIGKTTSAHFCAKLEGFAPIELNASDACSKKLVESGMNISNLSSDGWMGGNDATNAAGSTACPLVTGGVGALNAFIKTKIPIICIANDRGTQKLKPLIANIFGMSFRRYVLNSTSAVTGAHYGNTPEAQAVRSRIMTIAYKEKMKIPANVVDQLISGSQSDIRQVLNMLSTWRLSSSSMDFHEAKNLAKINEKYTILTPFDVTYKILGKLLKDSTCQGSEPRRASEDVKQLELMDQAASSISDADLVDALIHGITLVIDAITCGVLDGATCFILVWSRRRIRRPKPNDVPSWLGQNSKQNKLSRQLGDVQVRMRLKVSGGKHEIRQSYIHALFPHIFKPLIDRGAAAVDDVIERMDGYYLSREDWDTVVELGVDTQKDDVVNKLIKPATKTSFRFTN</sequence>
<dbReference type="OrthoDB" id="5569250at2759"/>
<dbReference type="GO" id="GO:0003677">
    <property type="term" value="F:DNA binding"/>
    <property type="evidence" value="ECO:0007669"/>
    <property type="project" value="InterPro"/>
</dbReference>
<organism evidence="8 9">
    <name type="scientific">Suillus plorans</name>
    <dbReference type="NCBI Taxonomy" id="116603"/>
    <lineage>
        <taxon>Eukaryota</taxon>
        <taxon>Fungi</taxon>
        <taxon>Dikarya</taxon>
        <taxon>Basidiomycota</taxon>
        <taxon>Agaricomycotina</taxon>
        <taxon>Agaricomycetes</taxon>
        <taxon>Agaricomycetidae</taxon>
        <taxon>Boletales</taxon>
        <taxon>Suillineae</taxon>
        <taxon>Suillaceae</taxon>
        <taxon>Suillus</taxon>
    </lineage>
</organism>
<feature type="compositionally biased region" description="Polar residues" evidence="5">
    <location>
        <begin position="960"/>
        <end position="970"/>
    </location>
</feature>
<keyword evidence="9" id="KW-1185">Reference proteome</keyword>
<protein>
    <recommendedName>
        <fullName evidence="7">BRCT domain-containing protein</fullName>
    </recommendedName>
</protein>
<dbReference type="RefSeq" id="XP_041166006.1">
    <property type="nucleotide sequence ID" value="XM_041305702.1"/>
</dbReference>
<dbReference type="InterPro" id="IPR036420">
    <property type="entry name" value="BRCT_dom_sf"/>
</dbReference>
<dbReference type="GeneID" id="64599466"/>
<evidence type="ECO:0000256" key="2">
    <source>
        <dbReference type="ARBA" id="ARBA00022705"/>
    </source>
</evidence>
<evidence type="ECO:0000313" key="9">
    <source>
        <dbReference type="Proteomes" id="UP000719766"/>
    </source>
</evidence>
<dbReference type="Pfam" id="PF00533">
    <property type="entry name" value="BRCT"/>
    <property type="match status" value="1"/>
</dbReference>
<feature type="region of interest" description="Disordered" evidence="5">
    <location>
        <begin position="264"/>
        <end position="289"/>
    </location>
</feature>
<dbReference type="Gene3D" id="1.10.510.10">
    <property type="entry name" value="Transferase(Phosphotransferase) domain 1"/>
    <property type="match status" value="1"/>
</dbReference>
<dbReference type="Pfam" id="PF08519">
    <property type="entry name" value="RFC1"/>
    <property type="match status" value="1"/>
</dbReference>
<dbReference type="SUPFAM" id="SSF48019">
    <property type="entry name" value="post-AAA+ oligomerization domain-like"/>
    <property type="match status" value="1"/>
</dbReference>
<proteinExistence type="inferred from homology"/>
<feature type="region of interest" description="Disordered" evidence="5">
    <location>
        <begin position="914"/>
        <end position="970"/>
    </location>
</feature>
<dbReference type="InterPro" id="IPR047854">
    <property type="entry name" value="RFC_lid"/>
</dbReference>
<dbReference type="InterPro" id="IPR008921">
    <property type="entry name" value="DNA_pol3_clamp-load_cplx_C"/>
</dbReference>
<dbReference type="EMBL" id="JABBWE010000004">
    <property type="protein sequence ID" value="KAG1803660.1"/>
    <property type="molecule type" value="Genomic_DNA"/>
</dbReference>
<dbReference type="Gene3D" id="3.40.50.10190">
    <property type="entry name" value="BRCT domain"/>
    <property type="match status" value="1"/>
</dbReference>
<dbReference type="CDD" id="cd18140">
    <property type="entry name" value="HLD_clamp_RFC"/>
    <property type="match status" value="1"/>
</dbReference>
<dbReference type="SUPFAM" id="SSF52113">
    <property type="entry name" value="BRCT domain"/>
    <property type="match status" value="1"/>
</dbReference>
<dbReference type="GO" id="GO:0005634">
    <property type="term" value="C:nucleus"/>
    <property type="evidence" value="ECO:0007669"/>
    <property type="project" value="TreeGrafter"/>
</dbReference>
<keyword evidence="4" id="KW-0067">ATP-binding</keyword>
<dbReference type="Pfam" id="PF25361">
    <property type="entry name" value="AAA_lid_RFC1"/>
    <property type="match status" value="1"/>
</dbReference>
<evidence type="ECO:0000259" key="7">
    <source>
        <dbReference type="PROSITE" id="PS50172"/>
    </source>
</evidence>
<comment type="similarity">
    <text evidence="1">Belongs to the activator 1 large subunit family.</text>
</comment>
<comment type="caution">
    <text evidence="8">The sequence shown here is derived from an EMBL/GenBank/DDBJ whole genome shotgun (WGS) entry which is preliminary data.</text>
</comment>
<keyword evidence="6" id="KW-1133">Transmembrane helix</keyword>
<feature type="domain" description="BRCT" evidence="7">
    <location>
        <begin position="843"/>
        <end position="910"/>
    </location>
</feature>
<dbReference type="SUPFAM" id="SSF56112">
    <property type="entry name" value="Protein kinase-like (PK-like)"/>
    <property type="match status" value="1"/>
</dbReference>
<dbReference type="InterPro" id="IPR001357">
    <property type="entry name" value="BRCT_dom"/>
</dbReference>
<dbReference type="FunFam" id="1.10.8.60:FF:000021">
    <property type="entry name" value="Replication factor C subunit 1"/>
    <property type="match status" value="1"/>
</dbReference>
<dbReference type="PANTHER" id="PTHR23389">
    <property type="entry name" value="CHROMOSOME TRANSMISSION FIDELITY FACTOR 18"/>
    <property type="match status" value="1"/>
</dbReference>
<dbReference type="PANTHER" id="PTHR23389:SF6">
    <property type="entry name" value="REPLICATION FACTOR C SUBUNIT 1"/>
    <property type="match status" value="1"/>
</dbReference>
<dbReference type="GO" id="GO:0005524">
    <property type="term" value="F:ATP binding"/>
    <property type="evidence" value="ECO:0007669"/>
    <property type="project" value="UniProtKB-KW"/>
</dbReference>
<evidence type="ECO:0000313" key="8">
    <source>
        <dbReference type="EMBL" id="KAG1803660.1"/>
    </source>
</evidence>
<evidence type="ECO:0000256" key="1">
    <source>
        <dbReference type="ARBA" id="ARBA00006116"/>
    </source>
</evidence>
<dbReference type="Gene3D" id="3.40.50.300">
    <property type="entry name" value="P-loop containing nucleotide triphosphate hydrolases"/>
    <property type="match status" value="1"/>
</dbReference>
<dbReference type="InterPro" id="IPR011009">
    <property type="entry name" value="Kinase-like_dom_sf"/>
</dbReference>
<dbReference type="GO" id="GO:0003689">
    <property type="term" value="F:DNA clamp loader activity"/>
    <property type="evidence" value="ECO:0007669"/>
    <property type="project" value="InterPro"/>
</dbReference>
<evidence type="ECO:0000256" key="4">
    <source>
        <dbReference type="ARBA" id="ARBA00022840"/>
    </source>
</evidence>
<evidence type="ECO:0000256" key="5">
    <source>
        <dbReference type="SAM" id="MobiDB-lite"/>
    </source>
</evidence>
<dbReference type="InterPro" id="IPR040976">
    <property type="entry name" value="Pkinase_fungal"/>
</dbReference>
<dbReference type="Gene3D" id="1.10.8.60">
    <property type="match status" value="1"/>
</dbReference>
<evidence type="ECO:0000256" key="3">
    <source>
        <dbReference type="ARBA" id="ARBA00022741"/>
    </source>
</evidence>